<proteinExistence type="predicted"/>
<organism evidence="2 3">
    <name type="scientific">Synechococcus phage Bellamy</name>
    <dbReference type="NCBI Taxonomy" id="2023996"/>
    <lineage>
        <taxon>Viruses</taxon>
        <taxon>Duplodnaviria</taxon>
        <taxon>Heunggongvirae</taxon>
        <taxon>Uroviricota</taxon>
        <taxon>Caudoviricetes</taxon>
        <taxon>Pantevenvirales</taxon>
        <taxon>Kyanoviridae</taxon>
        <taxon>Bellamyvirus</taxon>
        <taxon>Bellamyvirus bellamy</taxon>
    </lineage>
</organism>
<evidence type="ECO:0000259" key="1">
    <source>
        <dbReference type="Pfam" id="PF13439"/>
    </source>
</evidence>
<dbReference type="Proteomes" id="UP000221247">
    <property type="component" value="Segment"/>
</dbReference>
<dbReference type="KEGG" id="vg:54981552"/>
<dbReference type="SUPFAM" id="SSF53756">
    <property type="entry name" value="UDP-Glycosyltransferase/glycogen phosphorylase"/>
    <property type="match status" value="1"/>
</dbReference>
<dbReference type="Gene3D" id="3.40.50.2000">
    <property type="entry name" value="Glycogen Phosphorylase B"/>
    <property type="match status" value="2"/>
</dbReference>
<name>A0A222YW34_9CAUD</name>
<dbReference type="CDD" id="cd03801">
    <property type="entry name" value="GT4_PimA-like"/>
    <property type="match status" value="1"/>
</dbReference>
<dbReference type="InterPro" id="IPR028098">
    <property type="entry name" value="Glyco_trans_4-like_N"/>
</dbReference>
<keyword evidence="2" id="KW-0808">Transferase</keyword>
<protein>
    <submittedName>
        <fullName evidence="2">Glycosyltransferase</fullName>
    </submittedName>
</protein>
<dbReference type="GO" id="GO:0016740">
    <property type="term" value="F:transferase activity"/>
    <property type="evidence" value="ECO:0007669"/>
    <property type="project" value="UniProtKB-KW"/>
</dbReference>
<dbReference type="GeneID" id="54981552"/>
<accession>A0A222YW34</accession>
<dbReference type="Pfam" id="PF13439">
    <property type="entry name" value="Glyco_transf_4"/>
    <property type="match status" value="1"/>
</dbReference>
<feature type="domain" description="Glycosyltransferase subfamily 4-like N-terminal" evidence="1">
    <location>
        <begin position="47"/>
        <end position="145"/>
    </location>
</feature>
<sequence>MKVAIVGPGIMPIPPTGWGAVEILIWDQKLALEKLGHEVQIVNTPNPVEIIQQINAYRPDFVHVQYDDFVEVVPYIQYPCAITSHFGYLEQPSRWDYYGPRVAKKFVELKPNVFCLSQGIKDTYNSMMGFKDENLFVTPNGVNLTNFKVSDNPECPDKSIYLAKIDYRKRQHMFQSIESLYFAGNNADPRFDVNTRYLGEWSKDHLYNNLTEFGNLILLSDGEAHPLVCLEAFAAGLGVVVSEWAAANLDTSKGFITVIPESKISDIEFVESEIIKNREYSAANREEILDYAKEFEWSRIVDEYYVPAMNKIIERYQ</sequence>
<dbReference type="EMBL" id="MF351863">
    <property type="protein sequence ID" value="ASR76258.1"/>
    <property type="molecule type" value="Genomic_DNA"/>
</dbReference>
<reference evidence="2 3" key="1">
    <citation type="submission" date="2017-06" db="EMBL/GenBank/DDBJ databases">
        <authorList>
            <person name="Kim H.J."/>
            <person name="Triplett B.A."/>
        </authorList>
    </citation>
    <scope>NUCLEOTIDE SEQUENCE [LARGE SCALE GENOMIC DNA]</scope>
</reference>
<dbReference type="RefSeq" id="YP_009791371.1">
    <property type="nucleotide sequence ID" value="NC_047838.1"/>
</dbReference>
<evidence type="ECO:0000313" key="3">
    <source>
        <dbReference type="Proteomes" id="UP000221247"/>
    </source>
</evidence>
<keyword evidence="3" id="KW-1185">Reference proteome</keyword>
<gene>
    <name evidence="2" type="primary">222</name>
    <name evidence="2" type="ORF">PBI_BELLAMY_222</name>
</gene>
<evidence type="ECO:0000313" key="2">
    <source>
        <dbReference type="EMBL" id="ASR76258.1"/>
    </source>
</evidence>